<dbReference type="RefSeq" id="WP_138124052.1">
    <property type="nucleotide sequence ID" value="NZ_SWLG01000004.1"/>
</dbReference>
<dbReference type="EMBL" id="SWLG01000004">
    <property type="protein sequence ID" value="TLS38009.1"/>
    <property type="molecule type" value="Genomic_DNA"/>
</dbReference>
<comment type="caution">
    <text evidence="1">The sequence shown here is derived from an EMBL/GenBank/DDBJ whole genome shotgun (WGS) entry which is preliminary data.</text>
</comment>
<dbReference type="Proteomes" id="UP000308230">
    <property type="component" value="Unassembled WGS sequence"/>
</dbReference>
<dbReference type="AlphaFoldDB" id="A0A5R9F685"/>
<gene>
    <name evidence="1" type="ORF">FCL54_05535</name>
</gene>
<sequence length="62" mass="7326">MNLSEDEKRLSKIYRKIVTSSEYKAGQIIEKLDHETKDKVIKLIRLNKSGFEKSITKESYHQ</sequence>
<dbReference type="OrthoDB" id="2971628at2"/>
<evidence type="ECO:0000313" key="1">
    <source>
        <dbReference type="EMBL" id="TLS38009.1"/>
    </source>
</evidence>
<accession>A0A5R9F685</accession>
<protein>
    <submittedName>
        <fullName evidence="1">Uncharacterized protein</fullName>
    </submittedName>
</protein>
<keyword evidence="2" id="KW-1185">Reference proteome</keyword>
<name>A0A5R9F685_9BACL</name>
<organism evidence="1 2">
    <name type="scientific">Exobacillus caeni</name>
    <dbReference type="NCBI Taxonomy" id="2574798"/>
    <lineage>
        <taxon>Bacteria</taxon>
        <taxon>Bacillati</taxon>
        <taxon>Bacillota</taxon>
        <taxon>Bacilli</taxon>
        <taxon>Bacillales</taxon>
        <taxon>Guptibacillaceae</taxon>
        <taxon>Exobacillus</taxon>
    </lineage>
</organism>
<proteinExistence type="predicted"/>
<evidence type="ECO:0000313" key="2">
    <source>
        <dbReference type="Proteomes" id="UP000308230"/>
    </source>
</evidence>
<reference evidence="1 2" key="1">
    <citation type="submission" date="2019-04" db="EMBL/GenBank/DDBJ databases">
        <title>Bacillus caeni sp. nov., a bacterium isolated from mangrove sediment.</title>
        <authorList>
            <person name="Huang H."/>
            <person name="Mo K."/>
            <person name="Hu Y."/>
        </authorList>
    </citation>
    <scope>NUCLEOTIDE SEQUENCE [LARGE SCALE GENOMIC DNA]</scope>
    <source>
        <strain evidence="1 2">HB172195</strain>
    </source>
</reference>